<name>A0A3A8NNS1_9BACT</name>
<sequence>MAHAAPTPSIDDLMPMLEEALGAEARRSEKAGALHAFIDVLVRMEDPAKLAPALHALLERQGVDSLVDEQGVPVSIAVTRALLSLAYPHPLEVPPERLGALRQWELLVPAPPAGSMFATLLVATVFQGLCHLMSDDIRHLFQGLSVEALAGVVPAPHWTDGFVTFARFLERALPWTQFVGSVLAFLYATVIADTARERHRARQGFLWLGGLGLVMALMVPMGSYEVTGAIGAAVGALLTGLMLRLPQPGGSGPSGP</sequence>
<comment type="caution">
    <text evidence="2">The sequence shown here is derived from an EMBL/GenBank/DDBJ whole genome shotgun (WGS) entry which is preliminary data.</text>
</comment>
<accession>A0A3A8NNS1</accession>
<organism evidence="2 3">
    <name type="scientific">Corallococcus sicarius</name>
    <dbReference type="NCBI Taxonomy" id="2316726"/>
    <lineage>
        <taxon>Bacteria</taxon>
        <taxon>Pseudomonadati</taxon>
        <taxon>Myxococcota</taxon>
        <taxon>Myxococcia</taxon>
        <taxon>Myxococcales</taxon>
        <taxon>Cystobacterineae</taxon>
        <taxon>Myxococcaceae</taxon>
        <taxon>Corallococcus</taxon>
    </lineage>
</organism>
<feature type="transmembrane region" description="Helical" evidence="1">
    <location>
        <begin position="204"/>
        <end position="222"/>
    </location>
</feature>
<protein>
    <submittedName>
        <fullName evidence="2">Uncharacterized protein</fullName>
    </submittedName>
</protein>
<dbReference type="AlphaFoldDB" id="A0A3A8NNS1"/>
<keyword evidence="1" id="KW-0472">Membrane</keyword>
<feature type="transmembrane region" description="Helical" evidence="1">
    <location>
        <begin position="172"/>
        <end position="192"/>
    </location>
</feature>
<keyword evidence="1" id="KW-1133">Transmembrane helix</keyword>
<reference evidence="3" key="1">
    <citation type="submission" date="2018-09" db="EMBL/GenBank/DDBJ databases">
        <authorList>
            <person name="Livingstone P.G."/>
            <person name="Whitworth D.E."/>
        </authorList>
    </citation>
    <scope>NUCLEOTIDE SEQUENCE [LARGE SCALE GENOMIC DNA]</scope>
    <source>
        <strain evidence="3">CA040B</strain>
    </source>
</reference>
<evidence type="ECO:0000313" key="2">
    <source>
        <dbReference type="EMBL" id="RKH45159.1"/>
    </source>
</evidence>
<keyword evidence="1" id="KW-0812">Transmembrane</keyword>
<evidence type="ECO:0000256" key="1">
    <source>
        <dbReference type="SAM" id="Phobius"/>
    </source>
</evidence>
<dbReference type="Proteomes" id="UP000273405">
    <property type="component" value="Unassembled WGS sequence"/>
</dbReference>
<evidence type="ECO:0000313" key="3">
    <source>
        <dbReference type="Proteomes" id="UP000273405"/>
    </source>
</evidence>
<dbReference type="EMBL" id="RAWG01000039">
    <property type="protein sequence ID" value="RKH45159.1"/>
    <property type="molecule type" value="Genomic_DNA"/>
</dbReference>
<proteinExistence type="predicted"/>
<gene>
    <name evidence="2" type="ORF">D7X12_08610</name>
</gene>
<keyword evidence="3" id="KW-1185">Reference proteome</keyword>